<evidence type="ECO:0000313" key="1">
    <source>
        <dbReference type="EMBL" id="AEF04867.1"/>
    </source>
</evidence>
<organism evidence="1 2">
    <name type="scientific">Alteromonas naphthalenivorans</name>
    <dbReference type="NCBI Taxonomy" id="715451"/>
    <lineage>
        <taxon>Bacteria</taxon>
        <taxon>Pseudomonadati</taxon>
        <taxon>Pseudomonadota</taxon>
        <taxon>Gammaproteobacteria</taxon>
        <taxon>Alteromonadales</taxon>
        <taxon>Alteromonadaceae</taxon>
        <taxon>Alteromonas/Salinimonas group</taxon>
        <taxon>Alteromonas</taxon>
    </lineage>
</organism>
<dbReference type="RefSeq" id="WP_013785788.1">
    <property type="nucleotide sequence ID" value="NC_015554.1"/>
</dbReference>
<dbReference type="EMBL" id="CP002339">
    <property type="protein sequence ID" value="AEF04867.1"/>
    <property type="molecule type" value="Genomic_DNA"/>
</dbReference>
<dbReference type="Proteomes" id="UP000000683">
    <property type="component" value="Chromosome"/>
</dbReference>
<dbReference type="HOGENOM" id="CLU_701486_0_0_6"/>
<dbReference type="OrthoDB" id="508856at2"/>
<evidence type="ECO:0000313" key="2">
    <source>
        <dbReference type="Proteomes" id="UP000000683"/>
    </source>
</evidence>
<dbReference type="eggNOG" id="ENOG502ZHF2">
    <property type="taxonomic scope" value="Bacteria"/>
</dbReference>
<keyword evidence="2" id="KW-1185">Reference proteome</keyword>
<gene>
    <name evidence="1" type="ordered locus">ambt_16810</name>
</gene>
<protein>
    <submittedName>
        <fullName evidence="1">Uncharacterized protein</fullName>
    </submittedName>
</protein>
<proteinExistence type="predicted"/>
<name>F5Z5E1_ALTNA</name>
<sequence length="361" mass="41725">MALPKPITDITKLLISTPAHFVGQYENDVFRIINANENARVNAYTPKADERIYREYIEITVATPEYKNDIIFLPDYSQMGENFCIALSVLFGKRFDSHGLIQQHGRPYIPSVESNHKIYNKNLSFNSVNKRADYQIELNLENIKYIEDVLFEHDGDKADAQSTFWYAGRFYIQAVRIAEESPEIAFLSLITAGEILASHFKYPIEELLDDSTRQLLEDLKSLGTDGEKLYRKVSSKLMGISEAFCKFIIDCLDRDFFTRTEAKHEYKKLSESDIKQRLKAAYNLRSKYVHAGKLPSSWMAVNYLHDNDEVIRGNPVIEDKDMQKSIKLSPTFIGMERIIRYSLIKFLIQTNIIVDDLESLQ</sequence>
<dbReference type="AlphaFoldDB" id="F5Z5E1"/>
<dbReference type="KEGG" id="alt:ambt_16810"/>
<accession>F5Z5E1</accession>
<reference evidence="1 2" key="1">
    <citation type="journal article" date="2011" name="J. Bacteriol.">
        <title>Complete genome sequence of the polycyclic aromatic hydrocarbon-degrading bacterium Alteromonas sp. strain SN2.</title>
        <authorList>
            <person name="Jin H.M."/>
            <person name="Jeong H."/>
            <person name="Moon E.J."/>
            <person name="Math R.K."/>
            <person name="Lee K."/>
            <person name="Kim H.J."/>
            <person name="Jeon C.O."/>
            <person name="Oh T.K."/>
            <person name="Kim J.F."/>
        </authorList>
    </citation>
    <scope>NUCLEOTIDE SEQUENCE [LARGE SCALE GENOMIC DNA]</scope>
    <source>
        <strain evidence="2">JCM 17741 / KACC 18427 / KCTC 11700BP / SN2</strain>
    </source>
</reference>